<dbReference type="Pfam" id="PF03959">
    <property type="entry name" value="FSH1"/>
    <property type="match status" value="1"/>
</dbReference>
<dbReference type="AlphaFoldDB" id="A0A2C9V2F7"/>
<dbReference type="Proteomes" id="UP000091857">
    <property type="component" value="Chromosome 10"/>
</dbReference>
<name>A0A2C9V2F7_MANES</name>
<reference evidence="4" key="1">
    <citation type="journal article" date="2016" name="Nat. Biotechnol.">
        <title>Sequencing wild and cultivated cassava and related species reveals extensive interspecific hybridization and genetic diversity.</title>
        <authorList>
            <person name="Bredeson J.V."/>
            <person name="Lyons J.B."/>
            <person name="Prochnik S.E."/>
            <person name="Wu G.A."/>
            <person name="Ha C.M."/>
            <person name="Edsinger-Gonzales E."/>
            <person name="Grimwood J."/>
            <person name="Schmutz J."/>
            <person name="Rabbi I.Y."/>
            <person name="Egesi C."/>
            <person name="Nauluvula P."/>
            <person name="Lebot V."/>
            <person name="Ndunguru J."/>
            <person name="Mkamilo G."/>
            <person name="Bart R.S."/>
            <person name="Setter T.L."/>
            <person name="Gleadow R.M."/>
            <person name="Kulakow P."/>
            <person name="Ferguson M.E."/>
            <person name="Rounsley S."/>
            <person name="Rokhsar D.S."/>
        </authorList>
    </citation>
    <scope>NUCLEOTIDE SEQUENCE [LARGE SCALE GENOMIC DNA]</scope>
    <source>
        <strain evidence="4">cv. AM560-2</strain>
    </source>
</reference>
<dbReference type="STRING" id="3983.A0A2C9V2F7"/>
<sequence length="275" mass="31610">MGFQNEKKMKILCLHGFRTSGSFLKKQLSKWDPSIFHQFHLEFPDGIFPAKGKSDIEGIFPPPYFEWFQYNEEFTEYTNLEECISYLCEYITSNGPFDGLLGFSQGATLSALLIGYQIQKKVLKEHPPMKLLVSISGTKFRDPTICEVAYKDIIKVKSVHFIGAKDWLRLPSEELATAFDNPLIIRHPQGHTVPRLDEEATEKLRAWATEIIECNSKVLEKEEAKVNEEKKPEMPDKIDKQEQTAASSFNQRATEIIKEAKVDEEKKQEMAEKTI</sequence>
<organism evidence="3 4">
    <name type="scientific">Manihot esculenta</name>
    <name type="common">Cassava</name>
    <name type="synonym">Jatropha manihot</name>
    <dbReference type="NCBI Taxonomy" id="3983"/>
    <lineage>
        <taxon>Eukaryota</taxon>
        <taxon>Viridiplantae</taxon>
        <taxon>Streptophyta</taxon>
        <taxon>Embryophyta</taxon>
        <taxon>Tracheophyta</taxon>
        <taxon>Spermatophyta</taxon>
        <taxon>Magnoliopsida</taxon>
        <taxon>eudicotyledons</taxon>
        <taxon>Gunneridae</taxon>
        <taxon>Pentapetalae</taxon>
        <taxon>rosids</taxon>
        <taxon>fabids</taxon>
        <taxon>Malpighiales</taxon>
        <taxon>Euphorbiaceae</taxon>
        <taxon>Crotonoideae</taxon>
        <taxon>Manihoteae</taxon>
        <taxon>Manihot</taxon>
    </lineage>
</organism>
<evidence type="ECO:0000256" key="1">
    <source>
        <dbReference type="SAM" id="MobiDB-lite"/>
    </source>
</evidence>
<dbReference type="SUPFAM" id="SSF53474">
    <property type="entry name" value="alpha/beta-Hydrolases"/>
    <property type="match status" value="1"/>
</dbReference>
<protein>
    <recommendedName>
        <fullName evidence="2">Serine hydrolase domain-containing protein</fullName>
    </recommendedName>
</protein>
<evidence type="ECO:0000313" key="3">
    <source>
        <dbReference type="EMBL" id="OAY38435.1"/>
    </source>
</evidence>
<keyword evidence="4" id="KW-1185">Reference proteome</keyword>
<feature type="region of interest" description="Disordered" evidence="1">
    <location>
        <begin position="223"/>
        <end position="275"/>
    </location>
</feature>
<dbReference type="InterPro" id="IPR029058">
    <property type="entry name" value="AB_hydrolase_fold"/>
</dbReference>
<gene>
    <name evidence="3" type="ORF">MANES_10G014200v8</name>
</gene>
<feature type="compositionally biased region" description="Basic and acidic residues" evidence="1">
    <location>
        <begin position="255"/>
        <end position="275"/>
    </location>
</feature>
<accession>A0A2C9V2F7</accession>
<feature type="domain" description="Serine hydrolase" evidence="2">
    <location>
        <begin position="7"/>
        <end position="200"/>
    </location>
</feature>
<evidence type="ECO:0000313" key="4">
    <source>
        <dbReference type="Proteomes" id="UP000091857"/>
    </source>
</evidence>
<evidence type="ECO:0000259" key="2">
    <source>
        <dbReference type="Pfam" id="PF03959"/>
    </source>
</evidence>
<proteinExistence type="predicted"/>
<dbReference type="EMBL" id="CM004396">
    <property type="protein sequence ID" value="OAY38435.1"/>
    <property type="molecule type" value="Genomic_DNA"/>
</dbReference>
<dbReference type="OrthoDB" id="414698at2759"/>
<dbReference type="PANTHER" id="PTHR22778">
    <property type="entry name" value="OVARIAN CANCER GENE-2 PROTEIN-RELATED"/>
    <property type="match status" value="1"/>
</dbReference>
<dbReference type="InterPro" id="IPR005645">
    <property type="entry name" value="FSH-like_dom"/>
</dbReference>
<dbReference type="PANTHER" id="PTHR22778:SF55">
    <property type="entry name" value="ESTERASE C25G4.2-LIKE"/>
    <property type="match status" value="1"/>
</dbReference>
<comment type="caution">
    <text evidence="3">The sequence shown here is derived from an EMBL/GenBank/DDBJ whole genome shotgun (WGS) entry which is preliminary data.</text>
</comment>
<feature type="compositionally biased region" description="Basic and acidic residues" evidence="1">
    <location>
        <begin position="223"/>
        <end position="242"/>
    </location>
</feature>
<dbReference type="Gene3D" id="3.40.50.1820">
    <property type="entry name" value="alpha/beta hydrolase"/>
    <property type="match status" value="1"/>
</dbReference>
<dbReference type="OMA" id="FRDPTIC"/>
<dbReference type="Gramene" id="Manes.10G014200.1.v8.1">
    <property type="protein sequence ID" value="Manes.10G014200.1.v8.1.CDS"/>
    <property type="gene ID" value="Manes.10G014200.v8.1"/>
</dbReference>
<feature type="compositionally biased region" description="Polar residues" evidence="1">
    <location>
        <begin position="243"/>
        <end position="253"/>
    </location>
</feature>